<name>A0A9P8AM75_9AGAR</name>
<organism evidence="2 3">
    <name type="scientific">Guyanagaster necrorhizus</name>
    <dbReference type="NCBI Taxonomy" id="856835"/>
    <lineage>
        <taxon>Eukaryota</taxon>
        <taxon>Fungi</taxon>
        <taxon>Dikarya</taxon>
        <taxon>Basidiomycota</taxon>
        <taxon>Agaricomycotina</taxon>
        <taxon>Agaricomycetes</taxon>
        <taxon>Agaricomycetidae</taxon>
        <taxon>Agaricales</taxon>
        <taxon>Marasmiineae</taxon>
        <taxon>Physalacriaceae</taxon>
        <taxon>Guyanagaster</taxon>
    </lineage>
</organism>
<feature type="region of interest" description="Disordered" evidence="1">
    <location>
        <begin position="1"/>
        <end position="45"/>
    </location>
</feature>
<dbReference type="OrthoDB" id="3267748at2759"/>
<evidence type="ECO:0000313" key="2">
    <source>
        <dbReference type="EMBL" id="KAG7439567.1"/>
    </source>
</evidence>
<dbReference type="RefSeq" id="XP_043033067.1">
    <property type="nucleotide sequence ID" value="XM_043178114.1"/>
</dbReference>
<feature type="region of interest" description="Disordered" evidence="1">
    <location>
        <begin position="365"/>
        <end position="439"/>
    </location>
</feature>
<dbReference type="EMBL" id="MU250590">
    <property type="protein sequence ID" value="KAG7439567.1"/>
    <property type="molecule type" value="Genomic_DNA"/>
</dbReference>
<gene>
    <name evidence="2" type="ORF">BT62DRAFT_1013793</name>
</gene>
<sequence length="439" mass="48777">MSRYQLCSQGPLMTPVPPAPNVAAQVQQTEHDESPLTSSRDTDSSRRNLAMLEDRSMSLSICTALPRHHAASDARVMPIPSHLHGSGGHTSASLEYKDAVEFSLYTAECDGQAGQAYDMSYDSIPGEWPDGNPEDGLPDDRSEGQNTVHGLEHERRHTLHVDETSIASTEYNEANNDEFAEPDWTDEQLHAFEEAECQLEESEHTTLEQRKARMEEYRHQPSLIPIRVLPVKHKPEYEPESGPSGPLTFAKGKTVEFHGHGIPGLNEEELDPDNQRRVLEHWQSIQNEDPAVQRAIYEGIVASELWSKSNKDNEESFTTSTPYKPEKHNEKPKHSRTVRIEDIIDYDDPIPEKYADAEWIGPIPPEHSLIGSQGIASTSNKKGKSKSVTPPSASTTSGNVHSTPMGVPADFEQPHQSLTTPMNEPWCASSQVPPNSFLG</sequence>
<dbReference type="AlphaFoldDB" id="A0A9P8AM75"/>
<feature type="region of interest" description="Disordered" evidence="1">
    <location>
        <begin position="309"/>
        <end position="340"/>
    </location>
</feature>
<feature type="compositionally biased region" description="Basic and acidic residues" evidence="1">
    <location>
        <begin position="29"/>
        <end position="45"/>
    </location>
</feature>
<dbReference type="Proteomes" id="UP000812287">
    <property type="component" value="Unassembled WGS sequence"/>
</dbReference>
<protein>
    <submittedName>
        <fullName evidence="2">Uncharacterized protein</fullName>
    </submittedName>
</protein>
<dbReference type="GeneID" id="66100401"/>
<reference evidence="2" key="1">
    <citation type="submission" date="2020-11" db="EMBL/GenBank/DDBJ databases">
        <title>Adaptations for nitrogen fixation in a non-lichenized fungal sporocarp promotes dispersal by wood-feeding termites.</title>
        <authorList>
            <consortium name="DOE Joint Genome Institute"/>
            <person name="Koch R.A."/>
            <person name="Yoon G."/>
            <person name="Arayal U."/>
            <person name="Lail K."/>
            <person name="Amirebrahimi M."/>
            <person name="Labutti K."/>
            <person name="Lipzen A."/>
            <person name="Riley R."/>
            <person name="Barry K."/>
            <person name="Henrissat B."/>
            <person name="Grigoriev I.V."/>
            <person name="Herr J.R."/>
            <person name="Aime M.C."/>
        </authorList>
    </citation>
    <scope>NUCLEOTIDE SEQUENCE</scope>
    <source>
        <strain evidence="2">MCA 3950</strain>
    </source>
</reference>
<comment type="caution">
    <text evidence="2">The sequence shown here is derived from an EMBL/GenBank/DDBJ whole genome shotgun (WGS) entry which is preliminary data.</text>
</comment>
<evidence type="ECO:0000256" key="1">
    <source>
        <dbReference type="SAM" id="MobiDB-lite"/>
    </source>
</evidence>
<feature type="compositionally biased region" description="Polar residues" evidence="1">
    <location>
        <begin position="370"/>
        <end position="402"/>
    </location>
</feature>
<accession>A0A9P8AM75</accession>
<feature type="region of interest" description="Disordered" evidence="1">
    <location>
        <begin position="124"/>
        <end position="153"/>
    </location>
</feature>
<proteinExistence type="predicted"/>
<keyword evidence="3" id="KW-1185">Reference proteome</keyword>
<evidence type="ECO:0000313" key="3">
    <source>
        <dbReference type="Proteomes" id="UP000812287"/>
    </source>
</evidence>
<feature type="compositionally biased region" description="Polar residues" evidence="1">
    <location>
        <begin position="414"/>
        <end position="439"/>
    </location>
</feature>